<dbReference type="InterPro" id="IPR000182">
    <property type="entry name" value="GNAT_dom"/>
</dbReference>
<reference evidence="2" key="2">
    <citation type="submission" date="2020-09" db="EMBL/GenBank/DDBJ databases">
        <authorList>
            <person name="Sun Q."/>
            <person name="Zhou Y."/>
        </authorList>
    </citation>
    <scope>NUCLEOTIDE SEQUENCE</scope>
    <source>
        <strain evidence="2">CGMCC 1.12360</strain>
    </source>
</reference>
<dbReference type="PANTHER" id="PTHR43415">
    <property type="entry name" value="SPERMIDINE N(1)-ACETYLTRANSFERASE"/>
    <property type="match status" value="1"/>
</dbReference>
<dbReference type="AlphaFoldDB" id="A0A8J2ZTS2"/>
<dbReference type="InterPro" id="IPR016181">
    <property type="entry name" value="Acyl_CoA_acyltransferase"/>
</dbReference>
<comment type="caution">
    <text evidence="2">The sequence shown here is derived from an EMBL/GenBank/DDBJ whole genome shotgun (WGS) entry which is preliminary data.</text>
</comment>
<protein>
    <submittedName>
        <fullName evidence="2">Aminoglycoside N(6')-acetyltransferase</fullName>
    </submittedName>
</protein>
<name>A0A8J2ZTS2_9BACI</name>
<evidence type="ECO:0000313" key="3">
    <source>
        <dbReference type="Proteomes" id="UP000602050"/>
    </source>
</evidence>
<dbReference type="RefSeq" id="WP_188391885.1">
    <property type="nucleotide sequence ID" value="NZ_BMEV01000025.1"/>
</dbReference>
<organism evidence="2 3">
    <name type="scientific">Compostibacillus humi</name>
    <dbReference type="NCBI Taxonomy" id="1245525"/>
    <lineage>
        <taxon>Bacteria</taxon>
        <taxon>Bacillati</taxon>
        <taxon>Bacillota</taxon>
        <taxon>Bacilli</taxon>
        <taxon>Bacillales</taxon>
        <taxon>Bacillaceae</taxon>
        <taxon>Compostibacillus</taxon>
    </lineage>
</organism>
<dbReference type="PROSITE" id="PS51186">
    <property type="entry name" value="GNAT"/>
    <property type="match status" value="1"/>
</dbReference>
<dbReference type="Gene3D" id="3.40.630.30">
    <property type="match status" value="1"/>
</dbReference>
<proteinExistence type="predicted"/>
<dbReference type="Proteomes" id="UP000602050">
    <property type="component" value="Unassembled WGS sequence"/>
</dbReference>
<feature type="domain" description="N-acetyltransferase" evidence="1">
    <location>
        <begin position="6"/>
        <end position="169"/>
    </location>
</feature>
<evidence type="ECO:0000259" key="1">
    <source>
        <dbReference type="PROSITE" id="PS51186"/>
    </source>
</evidence>
<accession>A0A8J2ZTS2</accession>
<dbReference type="GO" id="GO:0016747">
    <property type="term" value="F:acyltransferase activity, transferring groups other than amino-acyl groups"/>
    <property type="evidence" value="ECO:0007669"/>
    <property type="project" value="InterPro"/>
</dbReference>
<keyword evidence="3" id="KW-1185">Reference proteome</keyword>
<dbReference type="PANTHER" id="PTHR43415:SF3">
    <property type="entry name" value="GNAT-FAMILY ACETYLTRANSFERASE"/>
    <property type="match status" value="1"/>
</dbReference>
<sequence>MKGNRVYLRPVQKEDMKSFYQATLDDEIMYMTGTKNAFTLEQLYEHFERITKDDTRFDFSICLIDGDELIGDLSILDIDKENNKAGFRIALHHKKYFNKGYGTEAVQLALSFAFEKLRLNRLQLEVYSHNLRGIKSYEKAGFKKEGVIRESLYLNNQFSDEIIMGILQREYLERKKAK</sequence>
<dbReference type="SUPFAM" id="SSF55729">
    <property type="entry name" value="Acyl-CoA N-acyltransferases (Nat)"/>
    <property type="match status" value="1"/>
</dbReference>
<reference evidence="2" key="1">
    <citation type="journal article" date="2014" name="Int. J. Syst. Evol. Microbiol.">
        <title>Complete genome sequence of Corynebacterium casei LMG S-19264T (=DSM 44701T), isolated from a smear-ripened cheese.</title>
        <authorList>
            <consortium name="US DOE Joint Genome Institute (JGI-PGF)"/>
            <person name="Walter F."/>
            <person name="Albersmeier A."/>
            <person name="Kalinowski J."/>
            <person name="Ruckert C."/>
        </authorList>
    </citation>
    <scope>NUCLEOTIDE SEQUENCE</scope>
    <source>
        <strain evidence="2">CGMCC 1.12360</strain>
    </source>
</reference>
<dbReference type="EMBL" id="BMEV01000025">
    <property type="protein sequence ID" value="GGH75903.1"/>
    <property type="molecule type" value="Genomic_DNA"/>
</dbReference>
<gene>
    <name evidence="2" type="ORF">GCM10010978_16230</name>
</gene>
<dbReference type="Pfam" id="PF13302">
    <property type="entry name" value="Acetyltransf_3"/>
    <property type="match status" value="1"/>
</dbReference>
<evidence type="ECO:0000313" key="2">
    <source>
        <dbReference type="EMBL" id="GGH75903.1"/>
    </source>
</evidence>